<comment type="caution">
    <text evidence="1">The sequence shown here is derived from an EMBL/GenBank/DDBJ whole genome shotgun (WGS) entry which is preliminary data.</text>
</comment>
<name>A0AAV4GIF3_9GAST</name>
<reference evidence="1 2" key="1">
    <citation type="journal article" date="2021" name="Elife">
        <title>Chloroplast acquisition without the gene transfer in kleptoplastic sea slugs, Plakobranchus ocellatus.</title>
        <authorList>
            <person name="Maeda T."/>
            <person name="Takahashi S."/>
            <person name="Yoshida T."/>
            <person name="Shimamura S."/>
            <person name="Takaki Y."/>
            <person name="Nagai Y."/>
            <person name="Toyoda A."/>
            <person name="Suzuki Y."/>
            <person name="Arimoto A."/>
            <person name="Ishii H."/>
            <person name="Satoh N."/>
            <person name="Nishiyama T."/>
            <person name="Hasebe M."/>
            <person name="Maruyama T."/>
            <person name="Minagawa J."/>
            <person name="Obokata J."/>
            <person name="Shigenobu S."/>
        </authorList>
    </citation>
    <scope>NUCLEOTIDE SEQUENCE [LARGE SCALE GENOMIC DNA]</scope>
</reference>
<dbReference type="AlphaFoldDB" id="A0AAV4GIF3"/>
<protein>
    <submittedName>
        <fullName evidence="1">Uncharacterized protein</fullName>
    </submittedName>
</protein>
<proteinExistence type="predicted"/>
<evidence type="ECO:0000313" key="2">
    <source>
        <dbReference type="Proteomes" id="UP000762676"/>
    </source>
</evidence>
<sequence length="84" mass="9378">MTKATTIYSVDADAFRASMSRQLWIKYEESNPSVAFTRSSSNECWVVVYTTLELSRHAVSLCCVVHYGVIALDLAAFHLICEVA</sequence>
<accession>A0AAV4GIF3</accession>
<evidence type="ECO:0000313" key="1">
    <source>
        <dbReference type="EMBL" id="GFR85288.1"/>
    </source>
</evidence>
<organism evidence="1 2">
    <name type="scientific">Elysia marginata</name>
    <dbReference type="NCBI Taxonomy" id="1093978"/>
    <lineage>
        <taxon>Eukaryota</taxon>
        <taxon>Metazoa</taxon>
        <taxon>Spiralia</taxon>
        <taxon>Lophotrochozoa</taxon>
        <taxon>Mollusca</taxon>
        <taxon>Gastropoda</taxon>
        <taxon>Heterobranchia</taxon>
        <taxon>Euthyneura</taxon>
        <taxon>Panpulmonata</taxon>
        <taxon>Sacoglossa</taxon>
        <taxon>Placobranchoidea</taxon>
        <taxon>Plakobranchidae</taxon>
        <taxon>Elysia</taxon>
    </lineage>
</organism>
<keyword evidence="2" id="KW-1185">Reference proteome</keyword>
<dbReference type="Proteomes" id="UP000762676">
    <property type="component" value="Unassembled WGS sequence"/>
</dbReference>
<gene>
    <name evidence="1" type="ORF">ElyMa_004169800</name>
</gene>
<dbReference type="EMBL" id="BMAT01008453">
    <property type="protein sequence ID" value="GFR85288.1"/>
    <property type="molecule type" value="Genomic_DNA"/>
</dbReference>